<feature type="transmembrane region" description="Helical" evidence="2">
    <location>
        <begin position="87"/>
        <end position="107"/>
    </location>
</feature>
<organism evidence="3 4">
    <name type="scientific">Natronococcus jeotgali DSM 18795</name>
    <dbReference type="NCBI Taxonomy" id="1227498"/>
    <lineage>
        <taxon>Archaea</taxon>
        <taxon>Methanobacteriati</taxon>
        <taxon>Methanobacteriota</taxon>
        <taxon>Stenosarchaea group</taxon>
        <taxon>Halobacteria</taxon>
        <taxon>Halobacteriales</taxon>
        <taxon>Natrialbaceae</taxon>
        <taxon>Natronococcus</taxon>
    </lineage>
</organism>
<evidence type="ECO:0000313" key="3">
    <source>
        <dbReference type="EMBL" id="ELY59312.1"/>
    </source>
</evidence>
<keyword evidence="2" id="KW-0812">Transmembrane</keyword>
<evidence type="ECO:0000256" key="2">
    <source>
        <dbReference type="SAM" id="Phobius"/>
    </source>
</evidence>
<feature type="transmembrane region" description="Helical" evidence="2">
    <location>
        <begin position="179"/>
        <end position="200"/>
    </location>
</feature>
<dbReference type="STRING" id="1227498.C492_11255"/>
<dbReference type="RefSeq" id="WP_008423400.1">
    <property type="nucleotide sequence ID" value="NZ_AOIA01000103.1"/>
</dbReference>
<dbReference type="Pfam" id="PF12679">
    <property type="entry name" value="ABC2_membrane_2"/>
    <property type="match status" value="1"/>
</dbReference>
<evidence type="ECO:0000256" key="1">
    <source>
        <dbReference type="SAM" id="MobiDB-lite"/>
    </source>
</evidence>
<protein>
    <submittedName>
        <fullName evidence="3">Copper ABC transporter permease</fullName>
    </submittedName>
</protein>
<keyword evidence="2" id="KW-0472">Membrane</keyword>
<feature type="region of interest" description="Disordered" evidence="1">
    <location>
        <begin position="1"/>
        <end position="29"/>
    </location>
</feature>
<reference evidence="3 4" key="1">
    <citation type="journal article" date="2014" name="PLoS Genet.">
        <title>Phylogenetically driven sequencing of extremely halophilic archaea reveals strategies for static and dynamic osmo-response.</title>
        <authorList>
            <person name="Becker E.A."/>
            <person name="Seitzer P.M."/>
            <person name="Tritt A."/>
            <person name="Larsen D."/>
            <person name="Krusor M."/>
            <person name="Yao A.I."/>
            <person name="Wu D."/>
            <person name="Madern D."/>
            <person name="Eisen J.A."/>
            <person name="Darling A.E."/>
            <person name="Facciotti M.T."/>
        </authorList>
    </citation>
    <scope>NUCLEOTIDE SEQUENCE [LARGE SCALE GENOMIC DNA]</scope>
    <source>
        <strain evidence="3 4">DSM 18795</strain>
    </source>
</reference>
<dbReference type="EMBL" id="AOIA01000103">
    <property type="protein sequence ID" value="ELY59312.1"/>
    <property type="molecule type" value="Genomic_DNA"/>
</dbReference>
<keyword evidence="2" id="KW-1133">Transmembrane helix</keyword>
<gene>
    <name evidence="3" type="ORF">C492_11255</name>
</gene>
<feature type="transmembrane region" description="Helical" evidence="2">
    <location>
        <begin position="212"/>
        <end position="234"/>
    </location>
</feature>
<dbReference type="Proteomes" id="UP000011531">
    <property type="component" value="Unassembled WGS sequence"/>
</dbReference>
<dbReference type="OrthoDB" id="313530at2157"/>
<feature type="transmembrane region" description="Helical" evidence="2">
    <location>
        <begin position="55"/>
        <end position="81"/>
    </location>
</feature>
<dbReference type="AlphaFoldDB" id="L9XCE5"/>
<name>L9XCE5_9EURY</name>
<evidence type="ECO:0000313" key="4">
    <source>
        <dbReference type="Proteomes" id="UP000011531"/>
    </source>
</evidence>
<keyword evidence="4" id="KW-1185">Reference proteome</keyword>
<dbReference type="GO" id="GO:0140359">
    <property type="term" value="F:ABC-type transporter activity"/>
    <property type="evidence" value="ECO:0007669"/>
    <property type="project" value="InterPro"/>
</dbReference>
<dbReference type="PATRIC" id="fig|1227498.3.peg.2189"/>
<proteinExistence type="predicted"/>
<comment type="caution">
    <text evidence="3">The sequence shown here is derived from an EMBL/GenBank/DDBJ whole genome shotgun (WGS) entry which is preliminary data.</text>
</comment>
<feature type="transmembrane region" description="Helical" evidence="2">
    <location>
        <begin position="138"/>
        <end position="159"/>
    </location>
</feature>
<sequence length="301" mass="30937">MSDPDRRTTTSGAGGIDTSDAAGTAPAAVTEAPDSFGRIGRVVGREIRTLVRTRTFAVLSLALTGVLLTISVLGSATGGYVPTVVDLITPLELLVPIVAVAFGYRAIVADEQRGELDVLETYPVTPHEHVLGVYVGRALGLIVAVGVPLILVGASVAFLREEPLRLYATHAGTDSPILYARFVVLALAFAVTVLAVALAISAMASATRSALALAIVGLIVLLVGLDLALVFGFANRIIPDTALVHAIAVSPLSAFRGLVFETVVTTATGTGPRTASPIASLLGLAVWTLGSLAVTIVAIER</sequence>
<accession>L9XCE5</accession>
<dbReference type="GO" id="GO:0005886">
    <property type="term" value="C:plasma membrane"/>
    <property type="evidence" value="ECO:0007669"/>
    <property type="project" value="UniProtKB-SubCell"/>
</dbReference>
<feature type="transmembrane region" description="Helical" evidence="2">
    <location>
        <begin position="278"/>
        <end position="299"/>
    </location>
</feature>